<dbReference type="RefSeq" id="WP_205085249.1">
    <property type="nucleotide sequence ID" value="NZ_JAFEUF010000165.1"/>
</dbReference>
<name>A0ABS2I291_9ACTN</name>
<keyword evidence="2" id="KW-1133">Transmembrane helix</keyword>
<accession>A0ABS2I291</accession>
<organism evidence="3 4">
    <name type="scientific">Streptomyces durocortorensis</name>
    <dbReference type="NCBI Taxonomy" id="2811104"/>
    <lineage>
        <taxon>Bacteria</taxon>
        <taxon>Bacillati</taxon>
        <taxon>Actinomycetota</taxon>
        <taxon>Actinomycetes</taxon>
        <taxon>Kitasatosporales</taxon>
        <taxon>Streptomycetaceae</taxon>
        <taxon>Streptomyces</taxon>
    </lineage>
</organism>
<comment type="caution">
    <text evidence="3">The sequence shown here is derived from an EMBL/GenBank/DDBJ whole genome shotgun (WGS) entry which is preliminary data.</text>
</comment>
<evidence type="ECO:0000313" key="3">
    <source>
        <dbReference type="EMBL" id="MBM7057100.1"/>
    </source>
</evidence>
<evidence type="ECO:0000256" key="1">
    <source>
        <dbReference type="SAM" id="MobiDB-lite"/>
    </source>
</evidence>
<sequence>MTTPPQGPYGPPTPPQNPYGPPAAAPGAPQQPYGQPQQPHGQPQQPYGYPQQPPAPSQQGGGWGQPGWGQQQPGIPGGGGPGAAGWPPQGPQPPRKKRTVLIVGIVAGAVLAAGGITYGVSQLVGKTSDAAFPDAEYELVLRQKVLDGEFTLAQDLSSSEGKKIEGMYDPTVRDAKAVVGQYGSAKGGALVISGMHGRFTEPEAMTGKMMKGGAEGQGATVAVPPKEFTPAGHDITLECQVLQSNQNGVRANIPMCAWADGNTGASVGIIRPDTALKDPTAIDLEAAAAETAEIREEIRRPIG</sequence>
<dbReference type="Proteomes" id="UP000712045">
    <property type="component" value="Unassembled WGS sequence"/>
</dbReference>
<feature type="transmembrane region" description="Helical" evidence="2">
    <location>
        <begin position="100"/>
        <end position="120"/>
    </location>
</feature>
<gene>
    <name evidence="3" type="ORF">JS521_25330</name>
</gene>
<feature type="region of interest" description="Disordered" evidence="1">
    <location>
        <begin position="1"/>
        <end position="96"/>
    </location>
</feature>
<keyword evidence="2" id="KW-0472">Membrane</keyword>
<feature type="compositionally biased region" description="Low complexity" evidence="1">
    <location>
        <begin position="25"/>
        <end position="50"/>
    </location>
</feature>
<evidence type="ECO:0000313" key="4">
    <source>
        <dbReference type="Proteomes" id="UP000712045"/>
    </source>
</evidence>
<keyword evidence="4" id="KW-1185">Reference proteome</keyword>
<feature type="compositionally biased region" description="Pro residues" evidence="1">
    <location>
        <begin position="1"/>
        <end position="24"/>
    </location>
</feature>
<reference evidence="3 4" key="1">
    <citation type="submission" date="2021-02" db="EMBL/GenBank/DDBJ databases">
        <title>Genome Streptomyces sp. RHZ10.</title>
        <authorList>
            <person name="Besaury L."/>
        </authorList>
    </citation>
    <scope>NUCLEOTIDE SEQUENCE [LARGE SCALE GENOMIC DNA]</scope>
    <source>
        <strain evidence="3 4">RHZ10</strain>
    </source>
</reference>
<keyword evidence="2" id="KW-0812">Transmembrane</keyword>
<protein>
    <submittedName>
        <fullName evidence="3">Uncharacterized protein</fullName>
    </submittedName>
</protein>
<proteinExistence type="predicted"/>
<dbReference type="EMBL" id="JAFEUF010000165">
    <property type="protein sequence ID" value="MBM7057100.1"/>
    <property type="molecule type" value="Genomic_DNA"/>
</dbReference>
<evidence type="ECO:0000256" key="2">
    <source>
        <dbReference type="SAM" id="Phobius"/>
    </source>
</evidence>